<feature type="transmembrane region" description="Helical" evidence="1">
    <location>
        <begin position="6"/>
        <end position="29"/>
    </location>
</feature>
<reference evidence="4" key="1">
    <citation type="journal article" date="2016" name="Nat. Commun.">
        <title>The Gonium pectorale genome demonstrates co-option of cell cycle regulation during the evolution of multicellularity.</title>
        <authorList>
            <person name="Hanschen E.R."/>
            <person name="Marriage T.N."/>
            <person name="Ferris P.J."/>
            <person name="Hamaji T."/>
            <person name="Toyoda A."/>
            <person name="Fujiyama A."/>
            <person name="Neme R."/>
            <person name="Noguchi H."/>
            <person name="Minakuchi Y."/>
            <person name="Suzuki M."/>
            <person name="Kawai-Toyooka H."/>
            <person name="Smith D.R."/>
            <person name="Sparks H."/>
            <person name="Anderson J."/>
            <person name="Bakaric R."/>
            <person name="Luria V."/>
            <person name="Karger A."/>
            <person name="Kirschner M.W."/>
            <person name="Durand P.M."/>
            <person name="Michod R.E."/>
            <person name="Nozaki H."/>
            <person name="Olson B.J."/>
        </authorList>
    </citation>
    <scope>NUCLEOTIDE SEQUENCE [LARGE SCALE GENOMIC DNA]</scope>
    <source>
        <strain evidence="4">NIES-2863</strain>
    </source>
</reference>
<dbReference type="Gene3D" id="2.115.10.20">
    <property type="entry name" value="Glycosyl hydrolase domain, family 43"/>
    <property type="match status" value="1"/>
</dbReference>
<dbReference type="OrthoDB" id="5954868at2759"/>
<keyword evidence="1" id="KW-0812">Transmembrane</keyword>
<sequence length="905" mass="98514">MLPRALYGWAAYVLLSLGLTGLLFIDPLIDGPSGLIKLRWFTRRPPSHGLDACSWDYEGSWRVGLARGDPDPAHLSFSAEPVITCATLANATAVSFVADPFLYIPDNRTAKWLSVQRGADGAAPWFAFYEMKNLRRYIGELGAAVSYDQGSSWRHLGTVLSEPFHLSFPFVLYDEDTSKYLMFAETSGAGDGAIRIYGASEEEFPFGWELVATRQPYDPGWAATRHWSQSLRGARPKYVDTAPVKYNGKWWIFTSRVGSPGLRQPKYTLLVYTAEKLLGEWTPHPAAAAGAPYLPFRPTGRVPYGVDAERSTARSGGRPFVLNGSLHRWAQDCSRYYGESLVLMRADVANETSYRESVVVRYDPTRDGQSWRAERMHHADMQQLPDGSWVGLVDGDRYRDGTAHFVARERWFVDLKAQLRTLLVAQLLLVAAAMVLLHGVAYASSAGGSAGAVTASLRAALRQWLPSRGGGGGDGAGKGGGCCASAVTAPAAAVGLRLRWVVPAPLVAALAGGGGALVAVAGMVATAVAVSVCLMALLPGLVACPRWPVLVPPFPSSPHFVPEAPHADPHAPYNLTNVTVVTGCSATFVDRLENLVGSLQYWAPGAALVVYDLGFSSEQLAEMRCWSGVELRRFPWESFPSHVRELTTYAFKPLTYRLALEAVPPGQAILWIDCGLEVRAPLTPLLATLAARGHVGAQQSTSPGRQGWPLGHMAERFRYVRGSDAHRLVLEPVAACSLDRDRCIAPPGHSRAQHCYDQTAFTLLLRHHNFSTCLPRELYATSSTRKTSYDPRVSSAPLVVASRRHRQPKPYRSLLRRMPSCRADPGSNPWPTIASEHTESTSAHSSLTALASTYGGALLDFAVQSGCCLGLHLTVQVALWAQVRLLGWGRHTMRALWALYGGMAV</sequence>
<organism evidence="3 4">
    <name type="scientific">Gonium pectorale</name>
    <name type="common">Green alga</name>
    <dbReference type="NCBI Taxonomy" id="33097"/>
    <lineage>
        <taxon>Eukaryota</taxon>
        <taxon>Viridiplantae</taxon>
        <taxon>Chlorophyta</taxon>
        <taxon>core chlorophytes</taxon>
        <taxon>Chlorophyceae</taxon>
        <taxon>CS clade</taxon>
        <taxon>Chlamydomonadales</taxon>
        <taxon>Volvocaceae</taxon>
        <taxon>Gonium</taxon>
    </lineage>
</organism>
<dbReference type="SUPFAM" id="SSF75005">
    <property type="entry name" value="Arabinanase/levansucrase/invertase"/>
    <property type="match status" value="1"/>
</dbReference>
<feature type="domain" description="Glucosamine inositolphosphorylceramide transferase 1 N-terminal" evidence="2">
    <location>
        <begin position="79"/>
        <end position="210"/>
    </location>
</feature>
<keyword evidence="4" id="KW-1185">Reference proteome</keyword>
<dbReference type="AlphaFoldDB" id="A0A150GWG6"/>
<name>A0A150GWG6_GONPE</name>
<dbReference type="STRING" id="33097.A0A150GWG6"/>
<proteinExistence type="predicted"/>
<dbReference type="PANTHER" id="PTHR31389:SF4">
    <property type="entry name" value="LD39211P"/>
    <property type="match status" value="1"/>
</dbReference>
<evidence type="ECO:0000313" key="3">
    <source>
        <dbReference type="EMBL" id="KXZ54237.1"/>
    </source>
</evidence>
<feature type="transmembrane region" description="Helical" evidence="1">
    <location>
        <begin position="506"/>
        <end position="538"/>
    </location>
</feature>
<evidence type="ECO:0000256" key="1">
    <source>
        <dbReference type="SAM" id="Phobius"/>
    </source>
</evidence>
<keyword evidence="1" id="KW-0472">Membrane</keyword>
<comment type="caution">
    <text evidence="3">The sequence shown here is derived from an EMBL/GenBank/DDBJ whole genome shotgun (WGS) entry which is preliminary data.</text>
</comment>
<dbReference type="Pfam" id="PF24793">
    <property type="entry name" value="GINT1_N"/>
    <property type="match status" value="2"/>
</dbReference>
<evidence type="ECO:0000313" key="4">
    <source>
        <dbReference type="Proteomes" id="UP000075714"/>
    </source>
</evidence>
<keyword evidence="1" id="KW-1133">Transmembrane helix</keyword>
<accession>A0A150GWG6</accession>
<dbReference type="InterPro" id="IPR023296">
    <property type="entry name" value="Glyco_hydro_beta-prop_sf"/>
</dbReference>
<dbReference type="PANTHER" id="PTHR31389">
    <property type="entry name" value="LD39211P"/>
    <property type="match status" value="1"/>
</dbReference>
<dbReference type="InterPro" id="IPR056442">
    <property type="entry name" value="GINT1_N"/>
</dbReference>
<dbReference type="Pfam" id="PF07801">
    <property type="entry name" value="DUF1647"/>
    <property type="match status" value="1"/>
</dbReference>
<feature type="transmembrane region" description="Helical" evidence="1">
    <location>
        <begin position="422"/>
        <end position="443"/>
    </location>
</feature>
<evidence type="ECO:0000259" key="2">
    <source>
        <dbReference type="Pfam" id="PF24793"/>
    </source>
</evidence>
<feature type="domain" description="Glucosamine inositolphosphorylceramide transferase 1 N-terminal" evidence="2">
    <location>
        <begin position="238"/>
        <end position="396"/>
    </location>
</feature>
<dbReference type="InterPro" id="IPR012444">
    <property type="entry name" value="DUF1647"/>
</dbReference>
<dbReference type="Proteomes" id="UP000075714">
    <property type="component" value="Unassembled WGS sequence"/>
</dbReference>
<gene>
    <name evidence="3" type="ORF">GPECTOR_5g328</name>
</gene>
<dbReference type="EMBL" id="LSYV01000006">
    <property type="protein sequence ID" value="KXZ54237.1"/>
    <property type="molecule type" value="Genomic_DNA"/>
</dbReference>
<protein>
    <recommendedName>
        <fullName evidence="2">Glucosamine inositolphosphorylceramide transferase 1 N-terminal domain-containing protein</fullName>
    </recommendedName>
</protein>